<sequence length="85" mass="9112">MSFTVWAYDHDAAEHHCNDLTADTFSNAAEAAKCARQRVVETNHNTGYAKVVDNAVVGRLGDTGVLAVFKKDRNGRVFGPSVCGG</sequence>
<dbReference type="EMBL" id="CP151407">
    <property type="protein sequence ID" value="WZJ23403.1"/>
    <property type="molecule type" value="Genomic_DNA"/>
</dbReference>
<reference evidence="1 2" key="1">
    <citation type="submission" date="2024-04" db="EMBL/GenBank/DDBJ databases">
        <title>Dissimilatory iodate-reducing microorganisms contribute to the enrichment of iodine in groundwater.</title>
        <authorList>
            <person name="Jiang Z."/>
        </authorList>
    </citation>
    <scope>NUCLEOTIDE SEQUENCE [LARGE SCALE GENOMIC DNA]</scope>
    <source>
        <strain evidence="1 2">NCP973</strain>
        <plasmid evidence="1 2">unnamed1</plasmid>
    </source>
</reference>
<dbReference type="RefSeq" id="WP_341744735.1">
    <property type="nucleotide sequence ID" value="NZ_CP151407.1"/>
</dbReference>
<protein>
    <submittedName>
        <fullName evidence="1">Uncharacterized protein</fullName>
    </submittedName>
</protein>
<organism evidence="1 2">
    <name type="scientific">Azonexus hydrophilus</name>
    <dbReference type="NCBI Taxonomy" id="418702"/>
    <lineage>
        <taxon>Bacteria</taxon>
        <taxon>Pseudomonadati</taxon>
        <taxon>Pseudomonadota</taxon>
        <taxon>Betaproteobacteria</taxon>
        <taxon>Rhodocyclales</taxon>
        <taxon>Azonexaceae</taxon>
        <taxon>Azonexus</taxon>
    </lineage>
</organism>
<accession>A0ABZ2XLW7</accession>
<geneLocation type="plasmid" evidence="1 2">
    <name>unnamed1</name>
</geneLocation>
<dbReference type="Proteomes" id="UP001479520">
    <property type="component" value="Plasmid unnamed1"/>
</dbReference>
<name>A0ABZ2XLW7_9RHOO</name>
<evidence type="ECO:0000313" key="1">
    <source>
        <dbReference type="EMBL" id="WZJ23403.1"/>
    </source>
</evidence>
<proteinExistence type="predicted"/>
<keyword evidence="2" id="KW-1185">Reference proteome</keyword>
<gene>
    <name evidence="1" type="ORF">AADV58_16735</name>
</gene>
<evidence type="ECO:0000313" key="2">
    <source>
        <dbReference type="Proteomes" id="UP001479520"/>
    </source>
</evidence>
<keyword evidence="1" id="KW-0614">Plasmid</keyword>